<keyword evidence="1" id="KW-1133">Transmembrane helix</keyword>
<keyword evidence="3" id="KW-1185">Reference proteome</keyword>
<keyword evidence="1" id="KW-0812">Transmembrane</keyword>
<sequence length="309" mass="34849">MFEDTNSEPGVECPEPEPTESMYELLKNLDRRWIFLMMGLAVGVPILFDLQFPETATQMTKNVYDAIEELPRGSRVLMAWDYDPSTEGELGPMATEFTRHCCERGHKLYYLTLVPVGPQMIEKSIDTVIRTNFPAYTYGEDYVNLGYKSGYEGVIKVIVTNLRGLYTTDARGTNIDQIPMCKDVANIQDMDLVVNVSGAYPGTKEWVQYAVTPFPDKIRMVAGVTGVQAPLFYPYVPKQLIGMLSAIKGAAEYETLVNKAYDGGVMDKKFMEANRRMGPQLVAHLLMIGLIITGNWVYFMQRRLEKQAA</sequence>
<dbReference type="Proteomes" id="UP000199518">
    <property type="component" value="Unassembled WGS sequence"/>
</dbReference>
<proteinExistence type="predicted"/>
<protein>
    <submittedName>
        <fullName evidence="2">Uncharacterized protein</fullName>
    </submittedName>
</protein>
<dbReference type="STRING" id="1576369.SAMN05421753_10239"/>
<evidence type="ECO:0000313" key="2">
    <source>
        <dbReference type="EMBL" id="SFH68263.1"/>
    </source>
</evidence>
<accession>A0A1I3C1F7</accession>
<keyword evidence="1" id="KW-0472">Membrane</keyword>
<organism evidence="2 3">
    <name type="scientific">Planctomicrobium piriforme</name>
    <dbReference type="NCBI Taxonomy" id="1576369"/>
    <lineage>
        <taxon>Bacteria</taxon>
        <taxon>Pseudomonadati</taxon>
        <taxon>Planctomycetota</taxon>
        <taxon>Planctomycetia</taxon>
        <taxon>Planctomycetales</taxon>
        <taxon>Planctomycetaceae</taxon>
        <taxon>Planctomicrobium</taxon>
    </lineage>
</organism>
<gene>
    <name evidence="2" type="ORF">SAMN05421753_10239</name>
</gene>
<reference evidence="3" key="1">
    <citation type="submission" date="2016-10" db="EMBL/GenBank/DDBJ databases">
        <authorList>
            <person name="Varghese N."/>
            <person name="Submissions S."/>
        </authorList>
    </citation>
    <scope>NUCLEOTIDE SEQUENCE [LARGE SCALE GENOMIC DNA]</scope>
    <source>
        <strain evidence="3">DSM 26348</strain>
    </source>
</reference>
<feature type="transmembrane region" description="Helical" evidence="1">
    <location>
        <begin position="281"/>
        <end position="299"/>
    </location>
</feature>
<evidence type="ECO:0000256" key="1">
    <source>
        <dbReference type="SAM" id="Phobius"/>
    </source>
</evidence>
<dbReference type="EMBL" id="FOQD01000002">
    <property type="protein sequence ID" value="SFH68263.1"/>
    <property type="molecule type" value="Genomic_DNA"/>
</dbReference>
<name>A0A1I3C1F7_9PLAN</name>
<evidence type="ECO:0000313" key="3">
    <source>
        <dbReference type="Proteomes" id="UP000199518"/>
    </source>
</evidence>
<dbReference type="AlphaFoldDB" id="A0A1I3C1F7"/>